<keyword evidence="2" id="KW-0472">Membrane</keyword>
<keyword evidence="1" id="KW-0808">Transferase</keyword>
<keyword evidence="1" id="KW-0328">Glycosyltransferase</keyword>
<dbReference type="AlphaFoldDB" id="A0A8J2S8Z6"/>
<feature type="transmembrane region" description="Helical" evidence="2">
    <location>
        <begin position="975"/>
        <end position="994"/>
    </location>
</feature>
<feature type="domain" description="Glycosyl transferase family 1" evidence="3">
    <location>
        <begin position="524"/>
        <end position="702"/>
    </location>
</feature>
<dbReference type="InterPro" id="IPR001296">
    <property type="entry name" value="Glyco_trans_1"/>
</dbReference>
<dbReference type="Pfam" id="PF00534">
    <property type="entry name" value="Glycos_transf_1"/>
    <property type="match status" value="1"/>
</dbReference>
<dbReference type="CDD" id="cd03801">
    <property type="entry name" value="GT4_PimA-like"/>
    <property type="match status" value="1"/>
</dbReference>
<keyword evidence="2" id="KW-1133">Transmembrane helix</keyword>
<dbReference type="InterPro" id="IPR011990">
    <property type="entry name" value="TPR-like_helical_dom_sf"/>
</dbReference>
<accession>A0A8J2S8Z6</accession>
<organism evidence="4 5">
    <name type="scientific">Pelagomonas calceolata</name>
    <dbReference type="NCBI Taxonomy" id="35677"/>
    <lineage>
        <taxon>Eukaryota</taxon>
        <taxon>Sar</taxon>
        <taxon>Stramenopiles</taxon>
        <taxon>Ochrophyta</taxon>
        <taxon>Pelagophyceae</taxon>
        <taxon>Pelagomonadales</taxon>
        <taxon>Pelagomonadaceae</taxon>
        <taxon>Pelagomonas</taxon>
    </lineage>
</organism>
<dbReference type="Gene3D" id="1.25.40.10">
    <property type="entry name" value="Tetratricopeptide repeat domain"/>
    <property type="match status" value="1"/>
</dbReference>
<evidence type="ECO:0000256" key="2">
    <source>
        <dbReference type="SAM" id="Phobius"/>
    </source>
</evidence>
<dbReference type="SMART" id="SM00028">
    <property type="entry name" value="TPR"/>
    <property type="match status" value="3"/>
</dbReference>
<evidence type="ECO:0000259" key="3">
    <source>
        <dbReference type="Pfam" id="PF00534"/>
    </source>
</evidence>
<dbReference type="SUPFAM" id="SSF53756">
    <property type="entry name" value="UDP-Glycosyltransferase/glycogen phosphorylase"/>
    <property type="match status" value="1"/>
</dbReference>
<proteinExistence type="predicted"/>
<dbReference type="InterPro" id="IPR019734">
    <property type="entry name" value="TPR_rpt"/>
</dbReference>
<comment type="caution">
    <text evidence="4">The sequence shown here is derived from an EMBL/GenBank/DDBJ whole genome shotgun (WGS) entry which is preliminary data.</text>
</comment>
<evidence type="ECO:0000313" key="5">
    <source>
        <dbReference type="Proteomes" id="UP000789595"/>
    </source>
</evidence>
<keyword evidence="2" id="KW-0812">Transmembrane</keyword>
<sequence>MRLVALLACATAQRHIAQRQWVRGEARTNAAAVVLPPQLLWPWVEDVEIEGLCATASGLGADAAAAAPNCYNMNEGIQNTHPLLVAPLAFAARRANETQSVVPAVLSLQPVDGRGRACRPPAHVDVLIQPAPPDDAPRVLIAYPPVGYSQDHNASVEIFIHVAGTFPENAVIKVEFEGGTQAPAQLGVDMMSMVLTSVEPATHVLGFTVGLFDDHYLPGNAEGWTPLGPKKQLAFDAVLTDEEIVRHRVPGPPLSSYIPQVPHNEFEVVNILIVGSMKYDGQKNIYVQQLTHMDRTRFNFTYASFMGDEDRATFTKLPRILTELGVEPVWRPIPPISGDEASTSHPDLGALVDRLDGKNSDGLNNYLLEALALSNNVPENTSPPFVRRTWLHLVENLRHLRPDVLVFANARDPSDLILCRAARLAVPSAKLVMELPNLWPQLWDLDLIVAPSHYAALHFSVQDAVHSLPVDRRPHVAVVTPGVDATIYGNVERAACPVECSLANASWPVNWERDGAKGCAASCEIVGFLARLSPEKSPGLLVHAAAIILAARPLARIVFVGDGAARNMCEELARAYGIENRVIFVGAVYGAENVASYYASFDVVVQPALRAWSETFCIANLEAMASARPIVSFGVGGVGEYFVAAPTRDTCNASPEYRGCTPSEPPTGVAVDRATPEALAEAVLELLEDAGGRDALGRQARRAAAEAFSIEGFLAKYAVLYSRLHRGEDLSDLPFVMASLNASSAASGVEVEVKKRTPDGSYIPADDRDFATADFDAELEAAVKAVQRLPRDERLAYGKAMRVEGNAQFERGDHADAIRTYAKAMAGLDLSCDREATLRSVALPLWTNSAASYLALRRPRECLRCCDEALKIDGGHVKARLRKGAALLALDRYDEALACLEAIESNREAAALMRKTRAAQRRTTRMEAAYGKCLSAAFSDGLGDTRSGVRRRRSGEAETERALRQAARAAAAHDWALVGWVVFCLVVVGSYVLWGEALVRYLLAVAPV</sequence>
<evidence type="ECO:0000256" key="1">
    <source>
        <dbReference type="ARBA" id="ARBA00022676"/>
    </source>
</evidence>
<dbReference type="GO" id="GO:0016757">
    <property type="term" value="F:glycosyltransferase activity"/>
    <property type="evidence" value="ECO:0007669"/>
    <property type="project" value="UniProtKB-KW"/>
</dbReference>
<name>A0A8J2S8Z6_9STRA</name>
<gene>
    <name evidence="4" type="ORF">PECAL_1P29960</name>
</gene>
<dbReference type="Gene3D" id="3.40.50.2000">
    <property type="entry name" value="Glycogen Phosphorylase B"/>
    <property type="match status" value="2"/>
</dbReference>
<dbReference type="Proteomes" id="UP000789595">
    <property type="component" value="Unassembled WGS sequence"/>
</dbReference>
<dbReference type="PANTHER" id="PTHR12526">
    <property type="entry name" value="GLYCOSYLTRANSFERASE"/>
    <property type="match status" value="1"/>
</dbReference>
<dbReference type="PANTHER" id="PTHR12526:SF635">
    <property type="entry name" value="GLYCOSYL TRANSFERASE GROUP 1"/>
    <property type="match status" value="1"/>
</dbReference>
<evidence type="ECO:0000313" key="4">
    <source>
        <dbReference type="EMBL" id="CAH0366500.1"/>
    </source>
</evidence>
<dbReference type="OrthoDB" id="192785at2759"/>
<protein>
    <recommendedName>
        <fullName evidence="3">Glycosyl transferase family 1 domain-containing protein</fullName>
    </recommendedName>
</protein>
<keyword evidence="5" id="KW-1185">Reference proteome</keyword>
<dbReference type="SUPFAM" id="SSF48452">
    <property type="entry name" value="TPR-like"/>
    <property type="match status" value="1"/>
</dbReference>
<dbReference type="EMBL" id="CAKKNE010000001">
    <property type="protein sequence ID" value="CAH0366500.1"/>
    <property type="molecule type" value="Genomic_DNA"/>
</dbReference>
<reference evidence="4" key="1">
    <citation type="submission" date="2021-11" db="EMBL/GenBank/DDBJ databases">
        <authorList>
            <consortium name="Genoscope - CEA"/>
            <person name="William W."/>
        </authorList>
    </citation>
    <scope>NUCLEOTIDE SEQUENCE</scope>
</reference>